<sequence>MSTSTAAPASERVYEHVKHAILRGDRAGGTFFTEGQVGDEVGVSRTPVREALLRLETEGLVALYPKKGALVVPVTPREAHEVLEARLVIEEWAAGRAWAERADLVVDLRGHLATMVDAKAADDVAGFSEADRAFHEAIVAAAGNSVMARQYRMLRDRQMCILADGIRASASRMTHAVTAHRTLIRLLTEGTRAEFVRESRAHVQDAMDRLGVAR</sequence>
<keyword evidence="1" id="KW-0805">Transcription regulation</keyword>
<comment type="caution">
    <text evidence="5">The sequence shown here is derived from an EMBL/GenBank/DDBJ whole genome shotgun (WGS) entry which is preliminary data.</text>
</comment>
<dbReference type="SMART" id="SM00895">
    <property type="entry name" value="FCD"/>
    <property type="match status" value="1"/>
</dbReference>
<dbReference type="RefSeq" id="WP_277192132.1">
    <property type="nucleotide sequence ID" value="NZ_JAROAV010000028.1"/>
</dbReference>
<protein>
    <submittedName>
        <fullName evidence="5">GntR family transcriptional regulator</fullName>
    </submittedName>
</protein>
<dbReference type="SUPFAM" id="SSF48008">
    <property type="entry name" value="GntR ligand-binding domain-like"/>
    <property type="match status" value="1"/>
</dbReference>
<feature type="domain" description="HTH gntR-type" evidence="4">
    <location>
        <begin position="7"/>
        <end position="74"/>
    </location>
</feature>
<dbReference type="PANTHER" id="PTHR43537">
    <property type="entry name" value="TRANSCRIPTIONAL REGULATOR, GNTR FAMILY"/>
    <property type="match status" value="1"/>
</dbReference>
<reference evidence="5 6" key="1">
    <citation type="submission" date="2023-03" db="EMBL/GenBank/DDBJ databases">
        <title>YIM 133296 draft genome.</title>
        <authorList>
            <person name="Xiong L."/>
        </authorList>
    </citation>
    <scope>NUCLEOTIDE SEQUENCE [LARGE SCALE GENOMIC DNA]</scope>
    <source>
        <strain evidence="5 6">YIM 133296</strain>
    </source>
</reference>
<keyword evidence="6" id="KW-1185">Reference proteome</keyword>
<dbReference type="PROSITE" id="PS50949">
    <property type="entry name" value="HTH_GNTR"/>
    <property type="match status" value="1"/>
</dbReference>
<dbReference type="InterPro" id="IPR036388">
    <property type="entry name" value="WH-like_DNA-bd_sf"/>
</dbReference>
<name>A0ABT6C719_9MICO</name>
<gene>
    <name evidence="5" type="ORF">P4R38_10810</name>
</gene>
<accession>A0ABT6C719</accession>
<dbReference type="Gene3D" id="1.10.10.10">
    <property type="entry name" value="Winged helix-like DNA-binding domain superfamily/Winged helix DNA-binding domain"/>
    <property type="match status" value="1"/>
</dbReference>
<dbReference type="Gene3D" id="1.20.120.530">
    <property type="entry name" value="GntR ligand-binding domain-like"/>
    <property type="match status" value="1"/>
</dbReference>
<evidence type="ECO:0000256" key="3">
    <source>
        <dbReference type="ARBA" id="ARBA00023163"/>
    </source>
</evidence>
<dbReference type="Proteomes" id="UP001528912">
    <property type="component" value="Unassembled WGS sequence"/>
</dbReference>
<evidence type="ECO:0000313" key="5">
    <source>
        <dbReference type="EMBL" id="MDF8264736.1"/>
    </source>
</evidence>
<dbReference type="EMBL" id="JAROAV010000028">
    <property type="protein sequence ID" value="MDF8264736.1"/>
    <property type="molecule type" value="Genomic_DNA"/>
</dbReference>
<keyword evidence="3" id="KW-0804">Transcription</keyword>
<dbReference type="PANTHER" id="PTHR43537:SF24">
    <property type="entry name" value="GLUCONATE OPERON TRANSCRIPTIONAL REPRESSOR"/>
    <property type="match status" value="1"/>
</dbReference>
<evidence type="ECO:0000259" key="4">
    <source>
        <dbReference type="PROSITE" id="PS50949"/>
    </source>
</evidence>
<dbReference type="InterPro" id="IPR036390">
    <property type="entry name" value="WH_DNA-bd_sf"/>
</dbReference>
<evidence type="ECO:0000256" key="2">
    <source>
        <dbReference type="ARBA" id="ARBA00023125"/>
    </source>
</evidence>
<dbReference type="SMART" id="SM00345">
    <property type="entry name" value="HTH_GNTR"/>
    <property type="match status" value="1"/>
</dbReference>
<dbReference type="InterPro" id="IPR011711">
    <property type="entry name" value="GntR_C"/>
</dbReference>
<evidence type="ECO:0000256" key="1">
    <source>
        <dbReference type="ARBA" id="ARBA00023015"/>
    </source>
</evidence>
<dbReference type="Pfam" id="PF07729">
    <property type="entry name" value="FCD"/>
    <property type="match status" value="1"/>
</dbReference>
<dbReference type="InterPro" id="IPR000524">
    <property type="entry name" value="Tscrpt_reg_HTH_GntR"/>
</dbReference>
<dbReference type="SUPFAM" id="SSF46785">
    <property type="entry name" value="Winged helix' DNA-binding domain"/>
    <property type="match status" value="1"/>
</dbReference>
<dbReference type="PRINTS" id="PR00035">
    <property type="entry name" value="HTHGNTR"/>
</dbReference>
<keyword evidence="2" id="KW-0238">DNA-binding</keyword>
<dbReference type="Pfam" id="PF00392">
    <property type="entry name" value="GntR"/>
    <property type="match status" value="1"/>
</dbReference>
<dbReference type="InterPro" id="IPR008920">
    <property type="entry name" value="TF_FadR/GntR_C"/>
</dbReference>
<proteinExistence type="predicted"/>
<evidence type="ECO:0000313" key="6">
    <source>
        <dbReference type="Proteomes" id="UP001528912"/>
    </source>
</evidence>
<organism evidence="5 6">
    <name type="scientific">Luteipulveratus flavus</name>
    <dbReference type="NCBI Taxonomy" id="3031728"/>
    <lineage>
        <taxon>Bacteria</taxon>
        <taxon>Bacillati</taxon>
        <taxon>Actinomycetota</taxon>
        <taxon>Actinomycetes</taxon>
        <taxon>Micrococcales</taxon>
        <taxon>Dermacoccaceae</taxon>
        <taxon>Luteipulveratus</taxon>
    </lineage>
</organism>